<proteinExistence type="predicted"/>
<dbReference type="WBParaSite" id="TMUE_3000013957.1">
    <property type="protein sequence ID" value="TMUE_3000013957.1"/>
    <property type="gene ID" value="WBGene00302081"/>
</dbReference>
<evidence type="ECO:0000259" key="1">
    <source>
        <dbReference type="Pfam" id="PF07727"/>
    </source>
</evidence>
<name>A0A5S6R440_TRIMR</name>
<reference evidence="3" key="1">
    <citation type="submission" date="2019-12" db="UniProtKB">
        <authorList>
            <consortium name="WormBaseParasite"/>
        </authorList>
    </citation>
    <scope>IDENTIFICATION</scope>
</reference>
<dbReference type="InterPro" id="IPR043502">
    <property type="entry name" value="DNA/RNA_pol_sf"/>
</dbReference>
<keyword evidence="2" id="KW-1185">Reference proteome</keyword>
<dbReference type="STRING" id="70415.A0A5S6R440"/>
<dbReference type="Pfam" id="PF07727">
    <property type="entry name" value="RVT_2"/>
    <property type="match status" value="1"/>
</dbReference>
<evidence type="ECO:0000313" key="2">
    <source>
        <dbReference type="Proteomes" id="UP000046395"/>
    </source>
</evidence>
<organism evidence="2 3">
    <name type="scientific">Trichuris muris</name>
    <name type="common">Mouse whipworm</name>
    <dbReference type="NCBI Taxonomy" id="70415"/>
    <lineage>
        <taxon>Eukaryota</taxon>
        <taxon>Metazoa</taxon>
        <taxon>Ecdysozoa</taxon>
        <taxon>Nematoda</taxon>
        <taxon>Enoplea</taxon>
        <taxon>Dorylaimia</taxon>
        <taxon>Trichinellida</taxon>
        <taxon>Trichuridae</taxon>
        <taxon>Trichuris</taxon>
    </lineage>
</organism>
<accession>A0A5S6R440</accession>
<feature type="domain" description="Reverse transcriptase Ty1/copia-type" evidence="1">
    <location>
        <begin position="11"/>
        <end position="100"/>
    </location>
</feature>
<dbReference type="InterPro" id="IPR013103">
    <property type="entry name" value="RVT_2"/>
</dbReference>
<evidence type="ECO:0000313" key="3">
    <source>
        <dbReference type="WBParaSite" id="TMUE_3000013957.1"/>
    </source>
</evidence>
<sequence length="114" mass="13330">MELLRSTRRDCPVVRFDTMRTILSVGAVEKLEFRQFDVKTAFLYGTLEEEVYVKQPEGFENGTNSVCRLNRSLYGLKQSPRCWNKKLVDFLKKKGMNKALLIRVCSFEKDRSLN</sequence>
<dbReference type="Proteomes" id="UP000046395">
    <property type="component" value="Unassembled WGS sequence"/>
</dbReference>
<dbReference type="AlphaFoldDB" id="A0A5S6R440"/>
<protein>
    <submittedName>
        <fullName evidence="3">Reverse transcriptase Ty1/copia-type domain-containing protein</fullName>
    </submittedName>
</protein>
<dbReference type="SUPFAM" id="SSF56672">
    <property type="entry name" value="DNA/RNA polymerases"/>
    <property type="match status" value="1"/>
</dbReference>